<dbReference type="Gene3D" id="3.40.50.790">
    <property type="match status" value="1"/>
</dbReference>
<comment type="subunit">
    <text evidence="10">Part of the 50S ribosomal subunit.</text>
</comment>
<evidence type="ECO:0000256" key="9">
    <source>
        <dbReference type="ARBA" id="ARBA00035241"/>
    </source>
</evidence>
<evidence type="ECO:0000256" key="4">
    <source>
        <dbReference type="ARBA" id="ARBA00022730"/>
    </source>
</evidence>
<dbReference type="HAMAP" id="MF_01318_B">
    <property type="entry name" value="Ribosomal_uL1_B"/>
    <property type="match status" value="1"/>
</dbReference>
<keyword evidence="6 10" id="KW-0694">RNA-binding</keyword>
<dbReference type="GO" id="GO:0006417">
    <property type="term" value="P:regulation of translation"/>
    <property type="evidence" value="ECO:0007669"/>
    <property type="project" value="UniProtKB-KW"/>
</dbReference>
<keyword evidence="2 10" id="KW-0678">Repressor</keyword>
<keyword evidence="3 10" id="KW-0820">tRNA-binding</keyword>
<comment type="similarity">
    <text evidence="1 10 11">Belongs to the universal ribosomal protein uL1 family.</text>
</comment>
<dbReference type="AlphaFoldDB" id="A0A7T1AJN0"/>
<evidence type="ECO:0000256" key="10">
    <source>
        <dbReference type="HAMAP-Rule" id="MF_01318"/>
    </source>
</evidence>
<dbReference type="EMBL" id="CP065383">
    <property type="protein sequence ID" value="QPM67124.1"/>
    <property type="molecule type" value="Genomic_DNA"/>
</dbReference>
<dbReference type="NCBIfam" id="TIGR01169">
    <property type="entry name" value="rplA_bact"/>
    <property type="match status" value="1"/>
</dbReference>
<dbReference type="GO" id="GO:0003735">
    <property type="term" value="F:structural constituent of ribosome"/>
    <property type="evidence" value="ECO:0007669"/>
    <property type="project" value="InterPro"/>
</dbReference>
<evidence type="ECO:0000256" key="8">
    <source>
        <dbReference type="ARBA" id="ARBA00023274"/>
    </source>
</evidence>
<evidence type="ECO:0000256" key="1">
    <source>
        <dbReference type="ARBA" id="ARBA00010531"/>
    </source>
</evidence>
<dbReference type="InterPro" id="IPR005878">
    <property type="entry name" value="Ribosom_uL1_bac-type"/>
</dbReference>
<comment type="function">
    <text evidence="10">Protein L1 is also a translational repressor protein, it controls the translation of the L11 operon by binding to its mRNA.</text>
</comment>
<proteinExistence type="inferred from homology"/>
<keyword evidence="7 10" id="KW-0689">Ribosomal protein</keyword>
<keyword evidence="13" id="KW-1185">Reference proteome</keyword>
<keyword evidence="4 10" id="KW-0699">rRNA-binding</keyword>
<evidence type="ECO:0000313" key="13">
    <source>
        <dbReference type="Proteomes" id="UP000594463"/>
    </source>
</evidence>
<comment type="function">
    <text evidence="10">Binds directly to 23S rRNA. The L1 stalk is quite mobile in the ribosome, and is involved in E site tRNA release.</text>
</comment>
<evidence type="ECO:0000256" key="7">
    <source>
        <dbReference type="ARBA" id="ARBA00022980"/>
    </source>
</evidence>
<reference evidence="12 13" key="1">
    <citation type="journal article" date="2021" name="Nat. Commun.">
        <title>Isolation of a member of the candidate phylum Atribacteria reveals a unique cell membrane structure.</title>
        <authorList>
            <person name="Taiki K."/>
            <person name="Nobu M.K."/>
            <person name="Kusada H."/>
            <person name="Meng X.-Y."/>
            <person name="Hosoki N."/>
            <person name="Uematsu K."/>
            <person name="Yoshioka H."/>
            <person name="Kamagata Y."/>
            <person name="Tamaki H."/>
        </authorList>
    </citation>
    <scope>NUCLEOTIDE SEQUENCE [LARGE SCALE GENOMIC DNA]</scope>
    <source>
        <strain evidence="12 13">RT761</strain>
    </source>
</reference>
<dbReference type="Proteomes" id="UP000594463">
    <property type="component" value="Chromosome"/>
</dbReference>
<gene>
    <name evidence="10 12" type="primary">rplA</name>
    <name evidence="12" type="ORF">RT761_00312</name>
</gene>
<evidence type="ECO:0000313" key="12">
    <source>
        <dbReference type="EMBL" id="QPM67124.1"/>
    </source>
</evidence>
<keyword evidence="5 10" id="KW-0810">Translation regulation</keyword>
<dbReference type="PROSITE" id="PS01199">
    <property type="entry name" value="RIBOSOMAL_L1"/>
    <property type="match status" value="1"/>
</dbReference>
<dbReference type="InterPro" id="IPR016095">
    <property type="entry name" value="Ribosomal_uL1_3-a/b-sand"/>
</dbReference>
<dbReference type="GO" id="GO:0006412">
    <property type="term" value="P:translation"/>
    <property type="evidence" value="ECO:0007669"/>
    <property type="project" value="UniProtKB-UniRule"/>
</dbReference>
<dbReference type="GO" id="GO:0000049">
    <property type="term" value="F:tRNA binding"/>
    <property type="evidence" value="ECO:0007669"/>
    <property type="project" value="UniProtKB-KW"/>
</dbReference>
<dbReference type="InterPro" id="IPR002143">
    <property type="entry name" value="Ribosomal_uL1"/>
</dbReference>
<organism evidence="12 13">
    <name type="scientific">Atribacter laminatus</name>
    <dbReference type="NCBI Taxonomy" id="2847778"/>
    <lineage>
        <taxon>Bacteria</taxon>
        <taxon>Pseudomonadati</taxon>
        <taxon>Atribacterota</taxon>
        <taxon>Atribacteria</taxon>
        <taxon>Atribacterales</taxon>
        <taxon>Atribacteraceae</taxon>
        <taxon>Atribacter</taxon>
    </lineage>
</organism>
<dbReference type="InterPro" id="IPR028364">
    <property type="entry name" value="Ribosomal_uL1/biogenesis"/>
</dbReference>
<dbReference type="Pfam" id="PF00687">
    <property type="entry name" value="Ribosomal_L1"/>
    <property type="match status" value="1"/>
</dbReference>
<dbReference type="InterPro" id="IPR023673">
    <property type="entry name" value="Ribosomal_uL1_CS"/>
</dbReference>
<accession>A0A7T1AJN0</accession>
<evidence type="ECO:0000256" key="2">
    <source>
        <dbReference type="ARBA" id="ARBA00022491"/>
    </source>
</evidence>
<dbReference type="Gene3D" id="3.30.190.20">
    <property type="match status" value="1"/>
</dbReference>
<dbReference type="CDD" id="cd00403">
    <property type="entry name" value="Ribosomal_L1"/>
    <property type="match status" value="1"/>
</dbReference>
<sequence>MPTKSRRFEELKNKLEPGKIYTVDEAFQMVKELANAKFDETIEVAVKLGIDPKQSDQQIRGTVSLPHGIGKQVRVLVFAQGEKASEAQAAGADYVGGEELIEKIQSGWFDFESAIATPDMMRIVGRLGKLLGPKGLMPNAKVGTVTFDIAQAVKEIKAGRLEIRNDRYGNIHLPIGKASFDISKLQDNFFALLETIVRMKPSVAKGRYVRNIAIASTMSPGLKLDVNTTLARMEKRVA</sequence>
<dbReference type="PANTHER" id="PTHR36427:SF3">
    <property type="entry name" value="LARGE RIBOSOMAL SUBUNIT PROTEIN UL1M"/>
    <property type="match status" value="1"/>
</dbReference>
<dbReference type="GO" id="GO:0015934">
    <property type="term" value="C:large ribosomal subunit"/>
    <property type="evidence" value="ECO:0007669"/>
    <property type="project" value="InterPro"/>
</dbReference>
<evidence type="ECO:0000256" key="3">
    <source>
        <dbReference type="ARBA" id="ARBA00022555"/>
    </source>
</evidence>
<keyword evidence="8 10" id="KW-0687">Ribonucleoprotein</keyword>
<evidence type="ECO:0000256" key="11">
    <source>
        <dbReference type="RuleBase" id="RU000659"/>
    </source>
</evidence>
<dbReference type="InterPro" id="IPR023674">
    <property type="entry name" value="Ribosomal_uL1-like"/>
</dbReference>
<name>A0A7T1AJN0_ATRLM</name>
<evidence type="ECO:0000256" key="6">
    <source>
        <dbReference type="ARBA" id="ARBA00022884"/>
    </source>
</evidence>
<evidence type="ECO:0000256" key="5">
    <source>
        <dbReference type="ARBA" id="ARBA00022845"/>
    </source>
</evidence>
<dbReference type="GO" id="GO:0019843">
    <property type="term" value="F:rRNA binding"/>
    <property type="evidence" value="ECO:0007669"/>
    <property type="project" value="UniProtKB-UniRule"/>
</dbReference>
<dbReference type="FunFam" id="3.40.50.790:FF:000001">
    <property type="entry name" value="50S ribosomal protein L1"/>
    <property type="match status" value="1"/>
</dbReference>
<dbReference type="KEGG" id="alam:RT761_00312"/>
<dbReference type="RefSeq" id="WP_218112347.1">
    <property type="nucleotide sequence ID" value="NZ_CP065383.1"/>
</dbReference>
<protein>
    <recommendedName>
        <fullName evidence="9 10">Large ribosomal subunit protein uL1</fullName>
    </recommendedName>
</protein>
<dbReference type="PANTHER" id="PTHR36427">
    <property type="entry name" value="54S RIBOSOMAL PROTEIN L1, MITOCHONDRIAL"/>
    <property type="match status" value="1"/>
</dbReference>
<dbReference type="SUPFAM" id="SSF56808">
    <property type="entry name" value="Ribosomal protein L1"/>
    <property type="match status" value="1"/>
</dbReference>
<dbReference type="PIRSF" id="PIRSF002155">
    <property type="entry name" value="Ribosomal_L1"/>
    <property type="match status" value="1"/>
</dbReference>